<keyword evidence="13" id="KW-1185">Reference proteome</keyword>
<dbReference type="InterPro" id="IPR002067">
    <property type="entry name" value="MCP"/>
</dbReference>
<feature type="repeat" description="Solcar" evidence="10">
    <location>
        <begin position="24"/>
        <end position="128"/>
    </location>
</feature>
<dbReference type="OrthoDB" id="18574at2759"/>
<evidence type="ECO:0000313" key="12">
    <source>
        <dbReference type="EMBL" id="GAQ78912.1"/>
    </source>
</evidence>
<evidence type="ECO:0000256" key="5">
    <source>
        <dbReference type="ARBA" id="ARBA00022737"/>
    </source>
</evidence>
<dbReference type="PANTHER" id="PTHR24089">
    <property type="entry name" value="SOLUTE CARRIER FAMILY 25"/>
    <property type="match status" value="1"/>
</dbReference>
<organism evidence="12 13">
    <name type="scientific">Klebsormidium nitens</name>
    <name type="common">Green alga</name>
    <name type="synonym">Ulothrix nitens</name>
    <dbReference type="NCBI Taxonomy" id="105231"/>
    <lineage>
        <taxon>Eukaryota</taxon>
        <taxon>Viridiplantae</taxon>
        <taxon>Streptophyta</taxon>
        <taxon>Klebsormidiophyceae</taxon>
        <taxon>Klebsormidiales</taxon>
        <taxon>Klebsormidiaceae</taxon>
        <taxon>Klebsormidium</taxon>
    </lineage>
</organism>
<evidence type="ECO:0000256" key="7">
    <source>
        <dbReference type="ARBA" id="ARBA00023128"/>
    </source>
</evidence>
<dbReference type="Gene3D" id="1.50.40.10">
    <property type="entry name" value="Mitochondrial carrier domain"/>
    <property type="match status" value="1"/>
</dbReference>
<keyword evidence="8 10" id="KW-0472">Membrane</keyword>
<accession>A0A1Y1HMI7</accession>
<dbReference type="STRING" id="105231.A0A1Y1HMI7"/>
<evidence type="ECO:0000256" key="8">
    <source>
        <dbReference type="ARBA" id="ARBA00023136"/>
    </source>
</evidence>
<dbReference type="Proteomes" id="UP000054558">
    <property type="component" value="Unassembled WGS sequence"/>
</dbReference>
<feature type="repeat" description="Solcar" evidence="10">
    <location>
        <begin position="250"/>
        <end position="347"/>
    </location>
</feature>
<dbReference type="GO" id="GO:0005743">
    <property type="term" value="C:mitochondrial inner membrane"/>
    <property type="evidence" value="ECO:0000318"/>
    <property type="project" value="GO_Central"/>
</dbReference>
<dbReference type="PRINTS" id="PR00926">
    <property type="entry name" value="MITOCARRIER"/>
</dbReference>
<keyword evidence="5" id="KW-0677">Repeat</keyword>
<evidence type="ECO:0000256" key="2">
    <source>
        <dbReference type="ARBA" id="ARBA00006375"/>
    </source>
</evidence>
<dbReference type="Pfam" id="PF00153">
    <property type="entry name" value="Mito_carr"/>
    <property type="match status" value="3"/>
</dbReference>
<dbReference type="AlphaFoldDB" id="A0A1Y1HMI7"/>
<keyword evidence="6" id="KW-1133">Transmembrane helix</keyword>
<evidence type="ECO:0000313" key="13">
    <source>
        <dbReference type="Proteomes" id="UP000054558"/>
    </source>
</evidence>
<keyword evidence="7" id="KW-0496">Mitochondrion</keyword>
<reference evidence="12 13" key="1">
    <citation type="journal article" date="2014" name="Nat. Commun.">
        <title>Klebsormidium flaccidum genome reveals primary factors for plant terrestrial adaptation.</title>
        <authorList>
            <person name="Hori K."/>
            <person name="Maruyama F."/>
            <person name="Fujisawa T."/>
            <person name="Togashi T."/>
            <person name="Yamamoto N."/>
            <person name="Seo M."/>
            <person name="Sato S."/>
            <person name="Yamada T."/>
            <person name="Mori H."/>
            <person name="Tajima N."/>
            <person name="Moriyama T."/>
            <person name="Ikeuchi M."/>
            <person name="Watanabe M."/>
            <person name="Wada H."/>
            <person name="Kobayashi K."/>
            <person name="Saito M."/>
            <person name="Masuda T."/>
            <person name="Sasaki-Sekimoto Y."/>
            <person name="Mashiguchi K."/>
            <person name="Awai K."/>
            <person name="Shimojima M."/>
            <person name="Masuda S."/>
            <person name="Iwai M."/>
            <person name="Nobusawa T."/>
            <person name="Narise T."/>
            <person name="Kondo S."/>
            <person name="Saito H."/>
            <person name="Sato R."/>
            <person name="Murakawa M."/>
            <person name="Ihara Y."/>
            <person name="Oshima-Yamada Y."/>
            <person name="Ohtaka K."/>
            <person name="Satoh M."/>
            <person name="Sonobe K."/>
            <person name="Ishii M."/>
            <person name="Ohtani R."/>
            <person name="Kanamori-Sato M."/>
            <person name="Honoki R."/>
            <person name="Miyazaki D."/>
            <person name="Mochizuki H."/>
            <person name="Umetsu J."/>
            <person name="Higashi K."/>
            <person name="Shibata D."/>
            <person name="Kamiya Y."/>
            <person name="Sato N."/>
            <person name="Nakamura Y."/>
            <person name="Tabata S."/>
            <person name="Ida S."/>
            <person name="Kurokawa K."/>
            <person name="Ohta H."/>
        </authorList>
    </citation>
    <scope>NUCLEOTIDE SEQUENCE [LARGE SCALE GENOMIC DNA]</scope>
    <source>
        <strain evidence="12 13">NIES-2285</strain>
    </source>
</reference>
<evidence type="ECO:0000256" key="9">
    <source>
        <dbReference type="ARBA" id="ARBA00055350"/>
    </source>
</evidence>
<proteinExistence type="inferred from homology"/>
<gene>
    <name evidence="12" type="ORF">KFL_000200650</name>
</gene>
<dbReference type="InterPro" id="IPR023395">
    <property type="entry name" value="MCP_dom_sf"/>
</dbReference>
<keyword evidence="4 10" id="KW-0812">Transmembrane</keyword>
<dbReference type="FunFam" id="1.50.40.10:FF:000011">
    <property type="entry name" value="Mitochondrial thiamine pyrophosphate carrier 1"/>
    <property type="match status" value="1"/>
</dbReference>
<protein>
    <submittedName>
        <fullName evidence="12">Mitochondrial substrate carrier protein</fullName>
    </submittedName>
</protein>
<name>A0A1Y1HMI7_KLENI</name>
<dbReference type="SUPFAM" id="SSF103506">
    <property type="entry name" value="Mitochondrial carrier"/>
    <property type="match status" value="1"/>
</dbReference>
<evidence type="ECO:0000256" key="3">
    <source>
        <dbReference type="ARBA" id="ARBA00022448"/>
    </source>
</evidence>
<evidence type="ECO:0000256" key="4">
    <source>
        <dbReference type="ARBA" id="ARBA00022692"/>
    </source>
</evidence>
<evidence type="ECO:0000256" key="10">
    <source>
        <dbReference type="PROSITE-ProRule" id="PRU00282"/>
    </source>
</evidence>
<dbReference type="GO" id="GO:0090422">
    <property type="term" value="F:thiamine pyrophosphate transmembrane transporter activity"/>
    <property type="evidence" value="ECO:0007669"/>
    <property type="project" value="UniProtKB-ARBA"/>
</dbReference>
<evidence type="ECO:0000256" key="6">
    <source>
        <dbReference type="ARBA" id="ARBA00022989"/>
    </source>
</evidence>
<dbReference type="InterPro" id="IPR018108">
    <property type="entry name" value="MCP_transmembrane"/>
</dbReference>
<dbReference type="PROSITE" id="PS50920">
    <property type="entry name" value="SOLCAR"/>
    <property type="match status" value="3"/>
</dbReference>
<dbReference type="GO" id="GO:0015234">
    <property type="term" value="F:thiamine transmembrane transporter activity"/>
    <property type="evidence" value="ECO:0000318"/>
    <property type="project" value="GO_Central"/>
</dbReference>
<comment type="similarity">
    <text evidence="2 11">Belongs to the mitochondrial carrier (TC 2.A.29) family.</text>
</comment>
<comment type="subcellular location">
    <subcellularLocation>
        <location evidence="1">Mitochondrion membrane</location>
        <topology evidence="1">Multi-pass membrane protein</topology>
    </subcellularLocation>
</comment>
<evidence type="ECO:0000256" key="11">
    <source>
        <dbReference type="RuleBase" id="RU000488"/>
    </source>
</evidence>
<comment type="function">
    <text evidence="9">Mitochondrial transporter that mediates uptake of thiamine diphosphate (ThDP) into mitochondria.</text>
</comment>
<dbReference type="EMBL" id="DF236969">
    <property type="protein sequence ID" value="GAQ78912.1"/>
    <property type="molecule type" value="Genomic_DNA"/>
</dbReference>
<dbReference type="GO" id="GO:0030974">
    <property type="term" value="P:thiamine pyrophosphate transmembrane transport"/>
    <property type="evidence" value="ECO:0000318"/>
    <property type="project" value="GO_Central"/>
</dbReference>
<sequence length="366" mass="39504">MGGSPEEAHGLQQGLNLEGPIQFPRPVVDAFSGAVAGGVARVAIAPLDVIKIRFQVQLEPLGRGQVSRDGVKAVVHSASKYTGVLQAARSIYLEEGIRGLWRGTVPGLILVMPYTAIQFTVMLRFKTLVAGSTKGVDHLELSPVLSYVGGAVAGSAATLGSYPFDLLRTTLAAQGNPPKYPTMRAAAVDIFRRRGIRGLYAGLTPTLFEIIPYAGIQFGAYDSLKRAMMAYNAQKYGEDGPAHSVGAANLTTPQHFMIGLGAGLIAKTATHPLDVIKKRFQVRGLERHPSYGKRVDETAYRGIVSTARHIIQTEGVRGVYKGIWPSVIKAAPNAAIIFAVYEKVSHWLEPFVNHTEGERLQESRPH</sequence>
<evidence type="ECO:0000256" key="1">
    <source>
        <dbReference type="ARBA" id="ARBA00004225"/>
    </source>
</evidence>
<feature type="repeat" description="Solcar" evidence="10">
    <location>
        <begin position="141"/>
        <end position="227"/>
    </location>
</feature>
<keyword evidence="3 11" id="KW-0813">Transport</keyword>
<dbReference type="OMA" id="MYVCYGA"/>